<reference evidence="1" key="1">
    <citation type="journal article" date="2015" name="Nature">
        <title>Complex archaea that bridge the gap between prokaryotes and eukaryotes.</title>
        <authorList>
            <person name="Spang A."/>
            <person name="Saw J.H."/>
            <person name="Jorgensen S.L."/>
            <person name="Zaremba-Niedzwiedzka K."/>
            <person name="Martijn J."/>
            <person name="Lind A.E."/>
            <person name="van Eijk R."/>
            <person name="Schleper C."/>
            <person name="Guy L."/>
            <person name="Ettema T.J."/>
        </authorList>
    </citation>
    <scope>NUCLEOTIDE SEQUENCE</scope>
</reference>
<evidence type="ECO:0000313" key="1">
    <source>
        <dbReference type="EMBL" id="KKL67467.1"/>
    </source>
</evidence>
<gene>
    <name evidence="1" type="ORF">LCGC14_2134690</name>
</gene>
<accession>A0A0F9GWI3</accession>
<proteinExistence type="predicted"/>
<organism evidence="1">
    <name type="scientific">marine sediment metagenome</name>
    <dbReference type="NCBI Taxonomy" id="412755"/>
    <lineage>
        <taxon>unclassified sequences</taxon>
        <taxon>metagenomes</taxon>
        <taxon>ecological metagenomes</taxon>
    </lineage>
</organism>
<sequence length="51" mass="5593">MGKNELLILKIVAELLNILAGRAAKGEEVTDEDILKAKAKKDEAVAKWNET</sequence>
<name>A0A0F9GWI3_9ZZZZ</name>
<dbReference type="AlphaFoldDB" id="A0A0F9GWI3"/>
<dbReference type="EMBL" id="LAZR01026848">
    <property type="protein sequence ID" value="KKL67467.1"/>
    <property type="molecule type" value="Genomic_DNA"/>
</dbReference>
<comment type="caution">
    <text evidence="1">The sequence shown here is derived from an EMBL/GenBank/DDBJ whole genome shotgun (WGS) entry which is preliminary data.</text>
</comment>
<protein>
    <submittedName>
        <fullName evidence="1">Uncharacterized protein</fullName>
    </submittedName>
</protein>